<proteinExistence type="predicted"/>
<sequence length="389" mass="42622">MTPYGFRPNFERKCNYCPEVFRFEPEQEYYCSSACAHEATLQRLESRSSSGHSNTTSSSSHRPSSGLSTRTSSDLELRKTVIEALVEQQGSFSMKDGSIHIDIPRSPPPDASKQQKKSTVIYDGRLVGPANSGIARNASPPLIIGHPYAQVQAHAANSYIPIGPARTSGHISSRNYHSLAPDPHSRTHHYSSEPPQAMSRRRSNIPDGTALSNASRRSHISLMPPAHRPCPPPPELLSPINSSITPTLVRVVPEPTLRCSKWDNSPPPRHSPSPPPHSPVHEALPPTRSDVRSINPIHVAAVPVPKSRVPIVQGPFVAPELRGTRSIRVTHRSIPPPDVPVDVRPPRAPEVYTAVRALRATEQRAPREFVESAWYSDEDSSSGSECSCD</sequence>
<protein>
    <submittedName>
        <fullName evidence="2">Uncharacterized protein</fullName>
    </submittedName>
</protein>
<evidence type="ECO:0000256" key="1">
    <source>
        <dbReference type="SAM" id="MobiDB-lite"/>
    </source>
</evidence>
<feature type="compositionally biased region" description="Low complexity" evidence="1">
    <location>
        <begin position="47"/>
        <end position="68"/>
    </location>
</feature>
<feature type="region of interest" description="Disordered" evidence="1">
    <location>
        <begin position="221"/>
        <end position="240"/>
    </location>
</feature>
<gene>
    <name evidence="2" type="ORF">CERSUDRAFT_92665</name>
</gene>
<dbReference type="HOGENOM" id="CLU_709792_0_0_1"/>
<keyword evidence="3" id="KW-1185">Reference proteome</keyword>
<name>M2PTW3_CERS8</name>
<dbReference type="OrthoDB" id="10578780at2759"/>
<feature type="region of interest" description="Disordered" evidence="1">
    <location>
        <begin position="93"/>
        <end position="116"/>
    </location>
</feature>
<dbReference type="EMBL" id="KB445793">
    <property type="protein sequence ID" value="EMD40169.1"/>
    <property type="molecule type" value="Genomic_DNA"/>
</dbReference>
<feature type="compositionally biased region" description="Pro residues" evidence="1">
    <location>
        <begin position="226"/>
        <end position="236"/>
    </location>
</feature>
<feature type="compositionally biased region" description="Pro residues" evidence="1">
    <location>
        <begin position="265"/>
        <end position="278"/>
    </location>
</feature>
<evidence type="ECO:0000313" key="3">
    <source>
        <dbReference type="Proteomes" id="UP000016930"/>
    </source>
</evidence>
<dbReference type="Proteomes" id="UP000016930">
    <property type="component" value="Unassembled WGS sequence"/>
</dbReference>
<organism evidence="2 3">
    <name type="scientific">Ceriporiopsis subvermispora (strain B)</name>
    <name type="common">White-rot fungus</name>
    <name type="synonym">Gelatoporia subvermispora</name>
    <dbReference type="NCBI Taxonomy" id="914234"/>
    <lineage>
        <taxon>Eukaryota</taxon>
        <taxon>Fungi</taxon>
        <taxon>Dikarya</taxon>
        <taxon>Basidiomycota</taxon>
        <taxon>Agaricomycotina</taxon>
        <taxon>Agaricomycetes</taxon>
        <taxon>Polyporales</taxon>
        <taxon>Gelatoporiaceae</taxon>
        <taxon>Gelatoporia</taxon>
    </lineage>
</organism>
<feature type="region of interest" description="Disordered" evidence="1">
    <location>
        <begin position="170"/>
        <end position="212"/>
    </location>
</feature>
<accession>M2PTW3</accession>
<feature type="region of interest" description="Disordered" evidence="1">
    <location>
        <begin position="259"/>
        <end position="291"/>
    </location>
</feature>
<reference evidence="2 3" key="1">
    <citation type="journal article" date="2012" name="Proc. Natl. Acad. Sci. U.S.A.">
        <title>Comparative genomics of Ceriporiopsis subvermispora and Phanerochaete chrysosporium provide insight into selective ligninolysis.</title>
        <authorList>
            <person name="Fernandez-Fueyo E."/>
            <person name="Ruiz-Duenas F.J."/>
            <person name="Ferreira P."/>
            <person name="Floudas D."/>
            <person name="Hibbett D.S."/>
            <person name="Canessa P."/>
            <person name="Larrondo L.F."/>
            <person name="James T.Y."/>
            <person name="Seelenfreund D."/>
            <person name="Lobos S."/>
            <person name="Polanco R."/>
            <person name="Tello M."/>
            <person name="Honda Y."/>
            <person name="Watanabe T."/>
            <person name="Watanabe T."/>
            <person name="Ryu J.S."/>
            <person name="Kubicek C.P."/>
            <person name="Schmoll M."/>
            <person name="Gaskell J."/>
            <person name="Hammel K.E."/>
            <person name="St John F.J."/>
            <person name="Vanden Wymelenberg A."/>
            <person name="Sabat G."/>
            <person name="Splinter BonDurant S."/>
            <person name="Syed K."/>
            <person name="Yadav J.S."/>
            <person name="Doddapaneni H."/>
            <person name="Subramanian V."/>
            <person name="Lavin J.L."/>
            <person name="Oguiza J.A."/>
            <person name="Perez G."/>
            <person name="Pisabarro A.G."/>
            <person name="Ramirez L."/>
            <person name="Santoyo F."/>
            <person name="Master E."/>
            <person name="Coutinho P.M."/>
            <person name="Henrissat B."/>
            <person name="Lombard V."/>
            <person name="Magnuson J.K."/>
            <person name="Kuees U."/>
            <person name="Hori C."/>
            <person name="Igarashi K."/>
            <person name="Samejima M."/>
            <person name="Held B.W."/>
            <person name="Barry K.W."/>
            <person name="LaButti K.M."/>
            <person name="Lapidus A."/>
            <person name="Lindquist E.A."/>
            <person name="Lucas S.M."/>
            <person name="Riley R."/>
            <person name="Salamov A.A."/>
            <person name="Hoffmeister D."/>
            <person name="Schwenk D."/>
            <person name="Hadar Y."/>
            <person name="Yarden O."/>
            <person name="de Vries R.P."/>
            <person name="Wiebenga A."/>
            <person name="Stenlid J."/>
            <person name="Eastwood D."/>
            <person name="Grigoriev I.V."/>
            <person name="Berka R.M."/>
            <person name="Blanchette R.A."/>
            <person name="Kersten P."/>
            <person name="Martinez A.T."/>
            <person name="Vicuna R."/>
            <person name="Cullen D."/>
        </authorList>
    </citation>
    <scope>NUCLEOTIDE SEQUENCE [LARGE SCALE GENOMIC DNA]</scope>
    <source>
        <strain evidence="2 3">B</strain>
    </source>
</reference>
<evidence type="ECO:0000313" key="2">
    <source>
        <dbReference type="EMBL" id="EMD40169.1"/>
    </source>
</evidence>
<feature type="region of interest" description="Disordered" evidence="1">
    <location>
        <begin position="46"/>
        <end position="73"/>
    </location>
</feature>
<dbReference type="AlphaFoldDB" id="M2PTW3"/>